<feature type="region of interest" description="Disordered" evidence="1">
    <location>
        <begin position="69"/>
        <end position="88"/>
    </location>
</feature>
<dbReference type="Proteomes" id="UP000033966">
    <property type="component" value="Unassembled WGS sequence"/>
</dbReference>
<organism evidence="2 3">
    <name type="scientific">Candidatus Jorgensenbacteria bacterium GW2011_GWA2_45_13</name>
    <dbReference type="NCBI Taxonomy" id="1618662"/>
    <lineage>
        <taxon>Bacteria</taxon>
        <taxon>Candidatus Joergenseniibacteriota</taxon>
    </lineage>
</organism>
<feature type="compositionally biased region" description="Polar residues" evidence="1">
    <location>
        <begin position="71"/>
        <end position="88"/>
    </location>
</feature>
<evidence type="ECO:0000256" key="1">
    <source>
        <dbReference type="SAM" id="MobiDB-lite"/>
    </source>
</evidence>
<evidence type="ECO:0000313" key="2">
    <source>
        <dbReference type="EMBL" id="KKT92452.1"/>
    </source>
</evidence>
<protein>
    <submittedName>
        <fullName evidence="2">Uncharacterized protein</fullName>
    </submittedName>
</protein>
<gene>
    <name evidence="2" type="ORF">UW92_C0001G0018</name>
</gene>
<sequence>MRKAQLSLEALLAMAAFLSILSLLTLSAGKIGSRLHDSCLSSAERHSLAYQALSIDEAAGSLRSMRIGQGFSATPSQDGKSIRSQKNPSVSEYVFHRVSASQSGGFYVQGNAAEPV</sequence>
<reference evidence="2 3" key="1">
    <citation type="journal article" date="2015" name="Nature">
        <title>rRNA introns, odd ribosomes, and small enigmatic genomes across a large radiation of phyla.</title>
        <authorList>
            <person name="Brown C.T."/>
            <person name="Hug L.A."/>
            <person name="Thomas B.C."/>
            <person name="Sharon I."/>
            <person name="Castelle C.J."/>
            <person name="Singh A."/>
            <person name="Wilkins M.J."/>
            <person name="Williams K.H."/>
            <person name="Banfield J.F."/>
        </authorList>
    </citation>
    <scope>NUCLEOTIDE SEQUENCE [LARGE SCALE GENOMIC DNA]</scope>
</reference>
<accession>A0A0G1NH61</accession>
<evidence type="ECO:0000313" key="3">
    <source>
        <dbReference type="Proteomes" id="UP000033966"/>
    </source>
</evidence>
<name>A0A0G1NH61_9BACT</name>
<dbReference type="EMBL" id="LCKF01000001">
    <property type="protein sequence ID" value="KKT92452.1"/>
    <property type="molecule type" value="Genomic_DNA"/>
</dbReference>
<comment type="caution">
    <text evidence="2">The sequence shown here is derived from an EMBL/GenBank/DDBJ whole genome shotgun (WGS) entry which is preliminary data.</text>
</comment>
<dbReference type="AlphaFoldDB" id="A0A0G1NH61"/>
<proteinExistence type="predicted"/>